<sequence>MRDFQLQTPQRDKILQISGSKRFDLKRNPRKTAKKSRNPVVKADSEDDSAVLESPKEFSEASDCSPFAESAENFLTSVHPTETQPSEPLPVSDLTSTLSSTSVTATPYKHDSLETTYTKILQVDSFKTAGSVEAEVVINHLREARLQVLKSKDAGPQKKLVEALINIVIEEFHGGLYKENEWLDKLLFRKFSWAFLVFIPLLMVWFLDCSSTGSFPRPTPT</sequence>
<dbReference type="EMBL" id="JBEAFC010000011">
    <property type="protein sequence ID" value="KAL1537262.1"/>
    <property type="molecule type" value="Genomic_DNA"/>
</dbReference>
<evidence type="ECO:0000256" key="2">
    <source>
        <dbReference type="SAM" id="Phobius"/>
    </source>
</evidence>
<feature type="transmembrane region" description="Helical" evidence="2">
    <location>
        <begin position="187"/>
        <end position="207"/>
    </location>
</feature>
<name>A0ABD1FZK0_SALDI</name>
<dbReference type="AlphaFoldDB" id="A0ABD1FZK0"/>
<comment type="caution">
    <text evidence="3">The sequence shown here is derived from an EMBL/GenBank/DDBJ whole genome shotgun (WGS) entry which is preliminary data.</text>
</comment>
<gene>
    <name evidence="3" type="ORF">AAHA92_29795</name>
</gene>
<keyword evidence="2" id="KW-1133">Transmembrane helix</keyword>
<organism evidence="3 4">
    <name type="scientific">Salvia divinorum</name>
    <name type="common">Maria pastora</name>
    <name type="synonym">Diviner's sage</name>
    <dbReference type="NCBI Taxonomy" id="28513"/>
    <lineage>
        <taxon>Eukaryota</taxon>
        <taxon>Viridiplantae</taxon>
        <taxon>Streptophyta</taxon>
        <taxon>Embryophyta</taxon>
        <taxon>Tracheophyta</taxon>
        <taxon>Spermatophyta</taxon>
        <taxon>Magnoliopsida</taxon>
        <taxon>eudicotyledons</taxon>
        <taxon>Gunneridae</taxon>
        <taxon>Pentapetalae</taxon>
        <taxon>asterids</taxon>
        <taxon>lamiids</taxon>
        <taxon>Lamiales</taxon>
        <taxon>Lamiaceae</taxon>
        <taxon>Nepetoideae</taxon>
        <taxon>Mentheae</taxon>
        <taxon>Salviinae</taxon>
        <taxon>Salvia</taxon>
        <taxon>Salvia subgen. Calosphace</taxon>
    </lineage>
</organism>
<keyword evidence="2" id="KW-0812">Transmembrane</keyword>
<evidence type="ECO:0000256" key="1">
    <source>
        <dbReference type="SAM" id="MobiDB-lite"/>
    </source>
</evidence>
<protein>
    <submittedName>
        <fullName evidence="3">Uncharacterized protein</fullName>
    </submittedName>
</protein>
<keyword evidence="2" id="KW-0472">Membrane</keyword>
<accession>A0ABD1FZK0</accession>
<evidence type="ECO:0000313" key="4">
    <source>
        <dbReference type="Proteomes" id="UP001567538"/>
    </source>
</evidence>
<evidence type="ECO:0000313" key="3">
    <source>
        <dbReference type="EMBL" id="KAL1537262.1"/>
    </source>
</evidence>
<reference evidence="3 4" key="1">
    <citation type="submission" date="2024-06" db="EMBL/GenBank/DDBJ databases">
        <title>A chromosome level genome sequence of Diviner's sage (Salvia divinorum).</title>
        <authorList>
            <person name="Ford S.A."/>
            <person name="Ro D.-K."/>
            <person name="Ness R.W."/>
            <person name="Phillips M.A."/>
        </authorList>
    </citation>
    <scope>NUCLEOTIDE SEQUENCE [LARGE SCALE GENOMIC DNA]</scope>
    <source>
        <strain evidence="3">SAF-2024a</strain>
        <tissue evidence="3">Leaf</tissue>
    </source>
</reference>
<proteinExistence type="predicted"/>
<keyword evidence="4" id="KW-1185">Reference proteome</keyword>
<feature type="region of interest" description="Disordered" evidence="1">
    <location>
        <begin position="1"/>
        <end position="63"/>
    </location>
</feature>
<feature type="compositionally biased region" description="Basic residues" evidence="1">
    <location>
        <begin position="28"/>
        <end position="37"/>
    </location>
</feature>
<dbReference type="Proteomes" id="UP001567538">
    <property type="component" value="Unassembled WGS sequence"/>
</dbReference>